<dbReference type="AlphaFoldDB" id="A0AAV5M7L7"/>
<dbReference type="EMBL" id="BPVZ01000194">
    <property type="protein sequence ID" value="GKV45437.1"/>
    <property type="molecule type" value="Genomic_DNA"/>
</dbReference>
<proteinExistence type="predicted"/>
<organism evidence="1 2">
    <name type="scientific">Rubroshorea leprosula</name>
    <dbReference type="NCBI Taxonomy" id="152421"/>
    <lineage>
        <taxon>Eukaryota</taxon>
        <taxon>Viridiplantae</taxon>
        <taxon>Streptophyta</taxon>
        <taxon>Embryophyta</taxon>
        <taxon>Tracheophyta</taxon>
        <taxon>Spermatophyta</taxon>
        <taxon>Magnoliopsida</taxon>
        <taxon>eudicotyledons</taxon>
        <taxon>Gunneridae</taxon>
        <taxon>Pentapetalae</taxon>
        <taxon>rosids</taxon>
        <taxon>malvids</taxon>
        <taxon>Malvales</taxon>
        <taxon>Dipterocarpaceae</taxon>
        <taxon>Rubroshorea</taxon>
    </lineage>
</organism>
<evidence type="ECO:0000313" key="2">
    <source>
        <dbReference type="Proteomes" id="UP001054252"/>
    </source>
</evidence>
<name>A0AAV5M7L7_9ROSI</name>
<reference evidence="1 2" key="1">
    <citation type="journal article" date="2021" name="Commun. Biol.">
        <title>The genome of Shorea leprosula (Dipterocarpaceae) highlights the ecological relevance of drought in aseasonal tropical rainforests.</title>
        <authorList>
            <person name="Ng K.K.S."/>
            <person name="Kobayashi M.J."/>
            <person name="Fawcett J.A."/>
            <person name="Hatakeyama M."/>
            <person name="Paape T."/>
            <person name="Ng C.H."/>
            <person name="Ang C.C."/>
            <person name="Tnah L.H."/>
            <person name="Lee C.T."/>
            <person name="Nishiyama T."/>
            <person name="Sese J."/>
            <person name="O'Brien M.J."/>
            <person name="Copetti D."/>
            <person name="Mohd Noor M.I."/>
            <person name="Ong R.C."/>
            <person name="Putra M."/>
            <person name="Sireger I.Z."/>
            <person name="Indrioko S."/>
            <person name="Kosugi Y."/>
            <person name="Izuno A."/>
            <person name="Isagi Y."/>
            <person name="Lee S.L."/>
            <person name="Shimizu K.K."/>
        </authorList>
    </citation>
    <scope>NUCLEOTIDE SEQUENCE [LARGE SCALE GENOMIC DNA]</scope>
    <source>
        <strain evidence="1">214</strain>
    </source>
</reference>
<comment type="caution">
    <text evidence="1">The sequence shown here is derived from an EMBL/GenBank/DDBJ whole genome shotgun (WGS) entry which is preliminary data.</text>
</comment>
<evidence type="ECO:0000313" key="1">
    <source>
        <dbReference type="EMBL" id="GKV45437.1"/>
    </source>
</evidence>
<accession>A0AAV5M7L7</accession>
<dbReference type="Proteomes" id="UP001054252">
    <property type="component" value="Unassembled WGS sequence"/>
</dbReference>
<gene>
    <name evidence="1" type="ORF">SLEP1_g52514</name>
</gene>
<sequence>MAFRIRVLITLSVLFAFLTLYYGPTGPNPKHQPPPPSHHLLLTYVKTED</sequence>
<protein>
    <submittedName>
        <fullName evidence="1">Uncharacterized protein</fullName>
    </submittedName>
</protein>
<keyword evidence="2" id="KW-1185">Reference proteome</keyword>